<comment type="caution">
    <text evidence="2">The sequence shown here is derived from an EMBL/GenBank/DDBJ whole genome shotgun (WGS) entry which is preliminary data.</text>
</comment>
<gene>
    <name evidence="2" type="ORF">FWK35_00017546</name>
</gene>
<dbReference type="EMBL" id="VUJU01005992">
    <property type="protein sequence ID" value="KAF0749735.1"/>
    <property type="molecule type" value="Genomic_DNA"/>
</dbReference>
<name>A0A6G0Y651_APHCR</name>
<sequence length="202" mass="23366">LISICTPTHLRGNYVFQLSLANVVVININYNTNVVMSDNNICYNLGWLDSQICDVVLIYYIFSILIAYNVVPNFVKKTPYSHLLSPSYTSRFCKLESTNYSYFLHFTIYGCVEGGGSLKSSQVLPRVHAYEHNDLQWRSQDISMVGVLDSERSEECIDFTMIITSRNNAPILNYGVFKKIEKNKKKMTEKREFLRKTNFRPN</sequence>
<evidence type="ECO:0000313" key="2">
    <source>
        <dbReference type="EMBL" id="KAF0749735.1"/>
    </source>
</evidence>
<keyword evidence="1" id="KW-0472">Membrane</keyword>
<organism evidence="2 3">
    <name type="scientific">Aphis craccivora</name>
    <name type="common">Cowpea aphid</name>
    <dbReference type="NCBI Taxonomy" id="307492"/>
    <lineage>
        <taxon>Eukaryota</taxon>
        <taxon>Metazoa</taxon>
        <taxon>Ecdysozoa</taxon>
        <taxon>Arthropoda</taxon>
        <taxon>Hexapoda</taxon>
        <taxon>Insecta</taxon>
        <taxon>Pterygota</taxon>
        <taxon>Neoptera</taxon>
        <taxon>Paraneoptera</taxon>
        <taxon>Hemiptera</taxon>
        <taxon>Sternorrhyncha</taxon>
        <taxon>Aphidomorpha</taxon>
        <taxon>Aphidoidea</taxon>
        <taxon>Aphididae</taxon>
        <taxon>Aphidini</taxon>
        <taxon>Aphis</taxon>
        <taxon>Aphis</taxon>
    </lineage>
</organism>
<reference evidence="2 3" key="1">
    <citation type="submission" date="2019-08" db="EMBL/GenBank/DDBJ databases">
        <title>Whole genome of Aphis craccivora.</title>
        <authorList>
            <person name="Voronova N.V."/>
            <person name="Shulinski R.S."/>
            <person name="Bandarenka Y.V."/>
            <person name="Zhorov D.G."/>
            <person name="Warner D."/>
        </authorList>
    </citation>
    <scope>NUCLEOTIDE SEQUENCE [LARGE SCALE GENOMIC DNA]</scope>
    <source>
        <strain evidence="2">180601</strain>
        <tissue evidence="2">Whole Body</tissue>
    </source>
</reference>
<keyword evidence="1" id="KW-1133">Transmembrane helix</keyword>
<evidence type="ECO:0000256" key="1">
    <source>
        <dbReference type="SAM" id="Phobius"/>
    </source>
</evidence>
<dbReference type="Proteomes" id="UP000478052">
    <property type="component" value="Unassembled WGS sequence"/>
</dbReference>
<keyword evidence="3" id="KW-1185">Reference proteome</keyword>
<feature type="non-terminal residue" evidence="2">
    <location>
        <position position="202"/>
    </location>
</feature>
<accession>A0A6G0Y651</accession>
<protein>
    <submittedName>
        <fullName evidence="2">Uncharacterized protein</fullName>
    </submittedName>
</protein>
<keyword evidence="1" id="KW-0812">Transmembrane</keyword>
<feature type="transmembrane region" description="Helical" evidence="1">
    <location>
        <begin position="57"/>
        <end position="75"/>
    </location>
</feature>
<feature type="non-terminal residue" evidence="2">
    <location>
        <position position="1"/>
    </location>
</feature>
<proteinExistence type="predicted"/>
<evidence type="ECO:0000313" key="3">
    <source>
        <dbReference type="Proteomes" id="UP000478052"/>
    </source>
</evidence>
<dbReference type="AlphaFoldDB" id="A0A6G0Y651"/>